<name>A0A816CJ64_9BILA</name>
<evidence type="ECO:0000313" key="2">
    <source>
        <dbReference type="EMBL" id="CAF1623409.1"/>
    </source>
</evidence>
<dbReference type="Gene3D" id="2.30.30.100">
    <property type="match status" value="2"/>
</dbReference>
<dbReference type="Pfam" id="PF13517">
    <property type="entry name" value="FG-GAP_3"/>
    <property type="match status" value="1"/>
</dbReference>
<evidence type="ECO:0000256" key="1">
    <source>
        <dbReference type="ARBA" id="ARBA00022729"/>
    </source>
</evidence>
<dbReference type="AlphaFoldDB" id="A0A816CJ64"/>
<dbReference type="InterPro" id="IPR028994">
    <property type="entry name" value="Integrin_alpha_N"/>
</dbReference>
<dbReference type="PANTHER" id="PTHR46580">
    <property type="entry name" value="SENSOR KINASE-RELATED"/>
    <property type="match status" value="1"/>
</dbReference>
<dbReference type="SUPFAM" id="SSF69318">
    <property type="entry name" value="Integrin alpha N-terminal domain"/>
    <property type="match status" value="1"/>
</dbReference>
<accession>A0A816CJ64</accession>
<dbReference type="InterPro" id="IPR013517">
    <property type="entry name" value="FG-GAP"/>
</dbReference>
<protein>
    <recommendedName>
        <fullName evidence="4">VCBS repeat-containing protein</fullName>
    </recommendedName>
</protein>
<dbReference type="Proteomes" id="UP000663855">
    <property type="component" value="Unassembled WGS sequence"/>
</dbReference>
<reference evidence="2" key="1">
    <citation type="submission" date="2021-02" db="EMBL/GenBank/DDBJ databases">
        <authorList>
            <person name="Nowell W R."/>
        </authorList>
    </citation>
    <scope>NUCLEOTIDE SEQUENCE</scope>
</reference>
<comment type="caution">
    <text evidence="2">The sequence shown here is derived from an EMBL/GenBank/DDBJ whole genome shotgun (WGS) entry which is preliminary data.</text>
</comment>
<dbReference type="EMBL" id="CAJNOV010018696">
    <property type="protein sequence ID" value="CAF1623409.1"/>
    <property type="molecule type" value="Genomic_DNA"/>
</dbReference>
<organism evidence="2 3">
    <name type="scientific">Rotaria magnacalcarata</name>
    <dbReference type="NCBI Taxonomy" id="392030"/>
    <lineage>
        <taxon>Eukaryota</taxon>
        <taxon>Metazoa</taxon>
        <taxon>Spiralia</taxon>
        <taxon>Gnathifera</taxon>
        <taxon>Rotifera</taxon>
        <taxon>Eurotatoria</taxon>
        <taxon>Bdelloidea</taxon>
        <taxon>Philodinida</taxon>
        <taxon>Philodinidae</taxon>
        <taxon>Rotaria</taxon>
    </lineage>
</organism>
<evidence type="ECO:0008006" key="4">
    <source>
        <dbReference type="Google" id="ProtNLM"/>
    </source>
</evidence>
<gene>
    <name evidence="2" type="ORF">CJN711_LOCUS38319</name>
</gene>
<sequence length="252" mass="26348">MLNLTYHESDFGLKASWTFSSTSHGKGPVDGIGAAVKSRATRYLLSGTTHNAFLSSEEFFEYTKTANDHFVMKGDLEPNRTIETFYIKAIDIQNVLKRTLERRNGTFSAQTTYSTGSSSVPYSVVAVDVNGDGKADIVVANYGSNNVGVLLNIGNGTFAAQTTYSAGSGPVCVAAADVNGDGEPDIIVANYLSNNVGVLLNIGNATFAAQTTYSAGSGLVCLAAPDVNGDGKADIIVANSGSNNIGVLLNYC</sequence>
<dbReference type="Pfam" id="PF01839">
    <property type="entry name" value="FG-GAP"/>
    <property type="match status" value="1"/>
</dbReference>
<evidence type="ECO:0000313" key="3">
    <source>
        <dbReference type="Proteomes" id="UP000663855"/>
    </source>
</evidence>
<keyword evidence="1" id="KW-0732">Signal</keyword>
<proteinExistence type="predicted"/>